<evidence type="ECO:0000256" key="1">
    <source>
        <dbReference type="ARBA" id="ARBA00004141"/>
    </source>
</evidence>
<evidence type="ECO:0000256" key="4">
    <source>
        <dbReference type="ARBA" id="ARBA00023136"/>
    </source>
</evidence>
<dbReference type="PANTHER" id="PTHR48021">
    <property type="match status" value="1"/>
</dbReference>
<dbReference type="SUPFAM" id="SSF103473">
    <property type="entry name" value="MFS general substrate transporter"/>
    <property type="match status" value="1"/>
</dbReference>
<sequence>MVYYLVQLILTTLSSSIVDKAGRRPLLIISMAGSALALFIEGTYFYIQTQTSIETGSFSIISVIGLMGFVIIFSLGMQSIPTCMLGELFPTNVKAFALCLADVYFSVMATVASKFLQITKVKYGLYVSFYGFTVCSLIGKPYCGDRWYRWSFCRISQLKKNKTCTLCIDESENSQLPSLIFSATNGFNYYRGRITSTLFTLFSLYYLLMWNRSEKTRKSLKKPRRTKDVDEGLNRIDIAMQAEETAHNDKFLNSEN</sequence>
<feature type="transmembrane region" description="Helical" evidence="5">
    <location>
        <begin position="189"/>
        <end position="208"/>
    </location>
</feature>
<organism evidence="7 8">
    <name type="scientific">Asbolus verrucosus</name>
    <name type="common">Desert ironclad beetle</name>
    <dbReference type="NCBI Taxonomy" id="1661398"/>
    <lineage>
        <taxon>Eukaryota</taxon>
        <taxon>Metazoa</taxon>
        <taxon>Ecdysozoa</taxon>
        <taxon>Arthropoda</taxon>
        <taxon>Hexapoda</taxon>
        <taxon>Insecta</taxon>
        <taxon>Pterygota</taxon>
        <taxon>Neoptera</taxon>
        <taxon>Endopterygota</taxon>
        <taxon>Coleoptera</taxon>
        <taxon>Polyphaga</taxon>
        <taxon>Cucujiformia</taxon>
        <taxon>Tenebrionidae</taxon>
        <taxon>Pimeliinae</taxon>
        <taxon>Asbolus</taxon>
    </lineage>
</organism>
<protein>
    <submittedName>
        <fullName evidence="7">Sugar tr domain containing protein</fullName>
    </submittedName>
</protein>
<feature type="domain" description="Major facilitator superfamily (MFS) profile" evidence="6">
    <location>
        <begin position="1"/>
        <end position="148"/>
    </location>
</feature>
<feature type="non-terminal residue" evidence="7">
    <location>
        <position position="256"/>
    </location>
</feature>
<evidence type="ECO:0000256" key="3">
    <source>
        <dbReference type="ARBA" id="ARBA00022989"/>
    </source>
</evidence>
<dbReference type="PANTHER" id="PTHR48021:SF46">
    <property type="entry name" value="MAJOR FACILITATOR SUPERFAMILY (MFS) PROFILE DOMAIN-CONTAINING PROTEIN"/>
    <property type="match status" value="1"/>
</dbReference>
<evidence type="ECO:0000313" key="7">
    <source>
        <dbReference type="EMBL" id="RZC41190.1"/>
    </source>
</evidence>
<dbReference type="GO" id="GO:0022857">
    <property type="term" value="F:transmembrane transporter activity"/>
    <property type="evidence" value="ECO:0007669"/>
    <property type="project" value="InterPro"/>
</dbReference>
<comment type="subcellular location">
    <subcellularLocation>
        <location evidence="1">Membrane</location>
        <topology evidence="1">Multi-pass membrane protein</topology>
    </subcellularLocation>
</comment>
<keyword evidence="8" id="KW-1185">Reference proteome</keyword>
<evidence type="ECO:0000259" key="6">
    <source>
        <dbReference type="PROSITE" id="PS50850"/>
    </source>
</evidence>
<evidence type="ECO:0000256" key="5">
    <source>
        <dbReference type="SAM" id="Phobius"/>
    </source>
</evidence>
<evidence type="ECO:0000313" key="8">
    <source>
        <dbReference type="Proteomes" id="UP000292052"/>
    </source>
</evidence>
<dbReference type="Gene3D" id="1.20.1250.20">
    <property type="entry name" value="MFS general substrate transporter like domains"/>
    <property type="match status" value="1"/>
</dbReference>
<dbReference type="OrthoDB" id="6133115at2759"/>
<dbReference type="InterPro" id="IPR020846">
    <property type="entry name" value="MFS_dom"/>
</dbReference>
<dbReference type="PROSITE" id="PS50850">
    <property type="entry name" value="MFS"/>
    <property type="match status" value="1"/>
</dbReference>
<feature type="transmembrane region" description="Helical" evidence="5">
    <location>
        <begin position="123"/>
        <end position="142"/>
    </location>
</feature>
<name>A0A482W7N6_ASBVE</name>
<keyword evidence="4 5" id="KW-0472">Membrane</keyword>
<dbReference type="InterPro" id="IPR005828">
    <property type="entry name" value="MFS_sugar_transport-like"/>
</dbReference>
<dbReference type="AlphaFoldDB" id="A0A482W7N6"/>
<comment type="caution">
    <text evidence="7">The sequence shown here is derived from an EMBL/GenBank/DDBJ whole genome shotgun (WGS) entry which is preliminary data.</text>
</comment>
<dbReference type="InterPro" id="IPR050549">
    <property type="entry name" value="MFS_Trehalose_Transporter"/>
</dbReference>
<dbReference type="Proteomes" id="UP000292052">
    <property type="component" value="Unassembled WGS sequence"/>
</dbReference>
<feature type="transmembrane region" description="Helical" evidence="5">
    <location>
        <begin position="26"/>
        <end position="46"/>
    </location>
</feature>
<keyword evidence="3 5" id="KW-1133">Transmembrane helix</keyword>
<feature type="transmembrane region" description="Helical" evidence="5">
    <location>
        <begin position="58"/>
        <end position="75"/>
    </location>
</feature>
<accession>A0A482W7N6</accession>
<keyword evidence="2 5" id="KW-0812">Transmembrane</keyword>
<gene>
    <name evidence="7" type="ORF">BDFB_014269</name>
</gene>
<feature type="transmembrane region" description="Helical" evidence="5">
    <location>
        <begin position="95"/>
        <end position="116"/>
    </location>
</feature>
<dbReference type="EMBL" id="QDEB01019319">
    <property type="protein sequence ID" value="RZC41190.1"/>
    <property type="molecule type" value="Genomic_DNA"/>
</dbReference>
<reference evidence="7 8" key="1">
    <citation type="submission" date="2017-03" db="EMBL/GenBank/DDBJ databases">
        <title>Genome of the blue death feigning beetle - Asbolus verrucosus.</title>
        <authorList>
            <person name="Rider S.D."/>
        </authorList>
    </citation>
    <scope>NUCLEOTIDE SEQUENCE [LARGE SCALE GENOMIC DNA]</scope>
    <source>
        <strain evidence="7">Butters</strain>
        <tissue evidence="7">Head and leg muscle</tissue>
    </source>
</reference>
<dbReference type="InterPro" id="IPR036259">
    <property type="entry name" value="MFS_trans_sf"/>
</dbReference>
<dbReference type="GO" id="GO:0016020">
    <property type="term" value="C:membrane"/>
    <property type="evidence" value="ECO:0007669"/>
    <property type="project" value="UniProtKB-SubCell"/>
</dbReference>
<dbReference type="Pfam" id="PF00083">
    <property type="entry name" value="Sugar_tr"/>
    <property type="match status" value="1"/>
</dbReference>
<proteinExistence type="predicted"/>
<evidence type="ECO:0000256" key="2">
    <source>
        <dbReference type="ARBA" id="ARBA00022692"/>
    </source>
</evidence>